<reference evidence="1" key="1">
    <citation type="submission" date="2017-04" db="EMBL/GenBank/DDBJ databases">
        <title>Unveiling RNA virosphere associated with marine microorganisms.</title>
        <authorList>
            <person name="Urayama S."/>
            <person name="Takaki Y."/>
            <person name="Nishi S."/>
            <person name="Yoshida Y."/>
            <person name="Deguchi S."/>
            <person name="Takai K."/>
            <person name="Nunoura T."/>
        </authorList>
    </citation>
    <scope>NUCLEOTIDE SEQUENCE</scope>
</reference>
<dbReference type="EMBL" id="BDQA01000397">
    <property type="protein sequence ID" value="GBH21865.1"/>
    <property type="molecule type" value="Genomic_RNA"/>
</dbReference>
<proteinExistence type="predicted"/>
<evidence type="ECO:0000313" key="1">
    <source>
        <dbReference type="EMBL" id="GBH21865.1"/>
    </source>
</evidence>
<dbReference type="AlphaFoldDB" id="A0A2V0RI89"/>
<protein>
    <submittedName>
        <fullName evidence="1">RdRp</fullName>
    </submittedName>
</protein>
<accession>A0A2V0RI89</accession>
<name>A0A2V0RI89_9ZZZZ</name>
<comment type="caution">
    <text evidence="1">The sequence shown here is derived from an EMBL/GenBank/DDBJ whole genome shotgun (WGS) entry which is preliminary data.</text>
</comment>
<sequence length="498" mass="55450">MGTVADSTLGRGIHFLQKHYIGGQIISRRVAYDHEKEVAGQILCGDVSSYLTKAKLLASRGGNLDGLNMLQLLTIINGSRSTQFGRQAKVSFDSMAAPGGLTNQIILGFSNDNSRLFLELNAVPLFGDVQVEINKRPSFEVPITTGRRVLSRHEDTVAKVNVGGAQVQATVRDLLASSENRLLDPSRKVTKTVSSHVSAFYSKEYIQEVSYNSSVRGSAAKAIGESLQTRSLRPKFIERALQEVGLIGDSLTATPVPEMKKSSTHTGFKYNDKRVIFGYSEFYMKLPLSMEPGEDKFIVYDRNGTVHEGLIFDQIWHPFYGLPINYRLMCSLFGMTTAKSSAYDVKSYSGIFSPDRFRKDITKEEVIAIVKKTRYDQVARDEMLSLIGFNEREIGAMESQILNIESFEDVEEAAEYSSIPEVMKCLSSYRIQIIMMRCFPNFAGGYFASAPPSLRTMIFSHFLALISDEMNVCTSLGGTPTNPNRYIRIPAIDIIDDN</sequence>
<organism evidence="1">
    <name type="scientific">viral metagenome</name>
    <dbReference type="NCBI Taxonomy" id="1070528"/>
    <lineage>
        <taxon>unclassified sequences</taxon>
        <taxon>metagenomes</taxon>
        <taxon>organismal metagenomes</taxon>
    </lineage>
</organism>